<keyword evidence="2" id="KW-1185">Reference proteome</keyword>
<dbReference type="EMBL" id="JAYMYS010000001">
    <property type="protein sequence ID" value="KAK7410116.1"/>
    <property type="molecule type" value="Genomic_DNA"/>
</dbReference>
<proteinExistence type="predicted"/>
<comment type="caution">
    <text evidence="1">The sequence shown here is derived from an EMBL/GenBank/DDBJ whole genome shotgun (WGS) entry which is preliminary data.</text>
</comment>
<reference evidence="1 2" key="1">
    <citation type="submission" date="2024-01" db="EMBL/GenBank/DDBJ databases">
        <title>The genomes of 5 underutilized Papilionoideae crops provide insights into root nodulation and disease resistanc.</title>
        <authorList>
            <person name="Jiang F."/>
        </authorList>
    </citation>
    <scope>NUCLEOTIDE SEQUENCE [LARGE SCALE GENOMIC DNA]</scope>
    <source>
        <strain evidence="1">DUOXIRENSHENG_FW03</strain>
        <tissue evidence="1">Leaves</tissue>
    </source>
</reference>
<organism evidence="1 2">
    <name type="scientific">Psophocarpus tetragonolobus</name>
    <name type="common">Winged bean</name>
    <name type="synonym">Dolichos tetragonolobus</name>
    <dbReference type="NCBI Taxonomy" id="3891"/>
    <lineage>
        <taxon>Eukaryota</taxon>
        <taxon>Viridiplantae</taxon>
        <taxon>Streptophyta</taxon>
        <taxon>Embryophyta</taxon>
        <taxon>Tracheophyta</taxon>
        <taxon>Spermatophyta</taxon>
        <taxon>Magnoliopsida</taxon>
        <taxon>eudicotyledons</taxon>
        <taxon>Gunneridae</taxon>
        <taxon>Pentapetalae</taxon>
        <taxon>rosids</taxon>
        <taxon>fabids</taxon>
        <taxon>Fabales</taxon>
        <taxon>Fabaceae</taxon>
        <taxon>Papilionoideae</taxon>
        <taxon>50 kb inversion clade</taxon>
        <taxon>NPAAA clade</taxon>
        <taxon>indigoferoid/millettioid clade</taxon>
        <taxon>Phaseoleae</taxon>
        <taxon>Psophocarpus</taxon>
    </lineage>
</organism>
<evidence type="ECO:0000313" key="1">
    <source>
        <dbReference type="EMBL" id="KAK7410116.1"/>
    </source>
</evidence>
<sequence length="260" mass="28237">MASGEIKKEGSEEDEDRGKEALRKLFSSGDGCMIYSFRKRRFQRDGSWIAMNRGLLRVPKKVWRRKQLCAEGVSSKDEGHKLSSKVESHSDGRRYVVAQACGGQSAGGLDSRIKASHVHILLGIVQMEVTDVTPLGRSLVMEVAGAGVVHSFDDVQSVLVDRCRCQREVGLVGGVDRTSYEKGSDARGDQSCGCEGRLPVTHACCVFSATSHVKIVGKACNGPAKEHNVGEERGAVMFKSLVMWLGILTVCYLEAKAGCM</sequence>
<name>A0AAN9XU93_PSOTE</name>
<dbReference type="Proteomes" id="UP001386955">
    <property type="component" value="Unassembled WGS sequence"/>
</dbReference>
<dbReference type="AlphaFoldDB" id="A0AAN9XU93"/>
<evidence type="ECO:0000313" key="2">
    <source>
        <dbReference type="Proteomes" id="UP001386955"/>
    </source>
</evidence>
<accession>A0AAN9XU93</accession>
<protein>
    <submittedName>
        <fullName evidence="1">Uncharacterized protein</fullName>
    </submittedName>
</protein>
<gene>
    <name evidence="1" type="ORF">VNO78_00652</name>
</gene>